<feature type="transmembrane region" description="Helical" evidence="2">
    <location>
        <begin position="158"/>
        <end position="179"/>
    </location>
</feature>
<keyword evidence="4" id="KW-1185">Reference proteome</keyword>
<feature type="transmembrane region" description="Helical" evidence="2">
    <location>
        <begin position="263"/>
        <end position="284"/>
    </location>
</feature>
<evidence type="ECO:0000256" key="2">
    <source>
        <dbReference type="SAM" id="Phobius"/>
    </source>
</evidence>
<proteinExistence type="predicted"/>
<dbReference type="RefSeq" id="WP_190834012.1">
    <property type="nucleotide sequence ID" value="NZ_CAWPPI010000082.1"/>
</dbReference>
<sequence length="338" mass="37495">MYESRQGRQSPSLITSLEFFSQYASIGAILIGIAVILGWIFDVQLLKSVLPGLVAMKANTATGLILAGASVWLWHRRSPPITQYTAQVCAVIVLLIGLLTLIEYGFNVDLHIDQLLFKAPLDPINDAAPGRMAVHTAFNFLLLGSALLLFNIPHPNWFAAQVLALMVFQIAFLGILGYFYGNAYFYRFGSITSIAIHTAVAFILLSCGILFANPTQGVVAVVVSLNVGGLIAQRLLPTAIVVPPLVCWLGLFGYRKQIYTAELGISLLGILNVIIFSILIWWNALFLNRVDYRRHQAETALKQAKEELEQKVEERTIELRQANEQLQTEIASIARRLW</sequence>
<evidence type="ECO:0000313" key="3">
    <source>
        <dbReference type="EMBL" id="MBD2775519.1"/>
    </source>
</evidence>
<feature type="transmembrane region" description="Helical" evidence="2">
    <location>
        <begin position="53"/>
        <end position="75"/>
    </location>
</feature>
<feature type="transmembrane region" description="Helical" evidence="2">
    <location>
        <begin position="81"/>
        <end position="102"/>
    </location>
</feature>
<organism evidence="3 4">
    <name type="scientific">Iningainema tapete BLCC-T55</name>
    <dbReference type="NCBI Taxonomy" id="2748662"/>
    <lineage>
        <taxon>Bacteria</taxon>
        <taxon>Bacillati</taxon>
        <taxon>Cyanobacteriota</taxon>
        <taxon>Cyanophyceae</taxon>
        <taxon>Nostocales</taxon>
        <taxon>Scytonemataceae</taxon>
        <taxon>Iningainema tapete</taxon>
    </lineage>
</organism>
<name>A0A8J6XP63_9CYAN</name>
<gene>
    <name evidence="3" type="ORF">ICL16_26530</name>
</gene>
<feature type="transmembrane region" description="Helical" evidence="2">
    <location>
        <begin position="20"/>
        <end position="41"/>
    </location>
</feature>
<reference evidence="3" key="1">
    <citation type="submission" date="2020-09" db="EMBL/GenBank/DDBJ databases">
        <title>Iningainema tapete sp. nov. (Scytonemataceae, Cyanobacteria) from greenhouses in central Florida (USA) produces two types of nodularin with biosynthetic potential for microcystin-LR and anabaenopeptins.</title>
        <authorList>
            <person name="Berthold D.E."/>
            <person name="Lefler F.W."/>
            <person name="Huang I.-S."/>
            <person name="Abdulla H."/>
            <person name="Zimba P.V."/>
            <person name="Laughinghouse H.D. IV."/>
        </authorList>
    </citation>
    <scope>NUCLEOTIDE SEQUENCE</scope>
    <source>
        <strain evidence="3">BLCCT55</strain>
    </source>
</reference>
<dbReference type="AlphaFoldDB" id="A0A8J6XP63"/>
<keyword evidence="2" id="KW-0472">Membrane</keyword>
<dbReference type="EMBL" id="JACXAE010000082">
    <property type="protein sequence ID" value="MBD2775519.1"/>
    <property type="molecule type" value="Genomic_DNA"/>
</dbReference>
<feature type="transmembrane region" description="Helical" evidence="2">
    <location>
        <begin position="191"/>
        <end position="211"/>
    </location>
</feature>
<accession>A0A8J6XP63</accession>
<evidence type="ECO:0000256" key="1">
    <source>
        <dbReference type="SAM" id="Coils"/>
    </source>
</evidence>
<keyword evidence="2" id="KW-0812">Transmembrane</keyword>
<keyword evidence="1" id="KW-0175">Coiled coil</keyword>
<feature type="transmembrane region" description="Helical" evidence="2">
    <location>
        <begin position="132"/>
        <end position="152"/>
    </location>
</feature>
<evidence type="ECO:0000313" key="4">
    <source>
        <dbReference type="Proteomes" id="UP000629098"/>
    </source>
</evidence>
<comment type="caution">
    <text evidence="3">The sequence shown here is derived from an EMBL/GenBank/DDBJ whole genome shotgun (WGS) entry which is preliminary data.</text>
</comment>
<protein>
    <submittedName>
        <fullName evidence="3">Uncharacterized protein</fullName>
    </submittedName>
</protein>
<keyword evidence="2" id="KW-1133">Transmembrane helix</keyword>
<feature type="transmembrane region" description="Helical" evidence="2">
    <location>
        <begin position="231"/>
        <end position="251"/>
    </location>
</feature>
<dbReference type="Proteomes" id="UP000629098">
    <property type="component" value="Unassembled WGS sequence"/>
</dbReference>
<feature type="coiled-coil region" evidence="1">
    <location>
        <begin position="287"/>
        <end position="329"/>
    </location>
</feature>